<dbReference type="PANTHER" id="PTHR13384">
    <property type="entry name" value="G PATCH DOMAIN-CONTAINING PROTEIN 1"/>
    <property type="match status" value="1"/>
</dbReference>
<evidence type="ECO:0000256" key="2">
    <source>
        <dbReference type="SAM" id="MobiDB-lite"/>
    </source>
</evidence>
<feature type="compositionally biased region" description="Polar residues" evidence="2">
    <location>
        <begin position="653"/>
        <end position="664"/>
    </location>
</feature>
<dbReference type="Proteomes" id="UP000677228">
    <property type="component" value="Unassembled WGS sequence"/>
</dbReference>
<comment type="caution">
    <text evidence="4">The sequence shown here is derived from an EMBL/GenBank/DDBJ whole genome shotgun (WGS) entry which is preliminary data.</text>
</comment>
<dbReference type="InterPro" id="IPR011666">
    <property type="entry name" value="DUF1604"/>
</dbReference>
<feature type="region of interest" description="Disordered" evidence="2">
    <location>
        <begin position="702"/>
        <end position="729"/>
    </location>
</feature>
<evidence type="ECO:0000259" key="3">
    <source>
        <dbReference type="PROSITE" id="PS50174"/>
    </source>
</evidence>
<dbReference type="PANTHER" id="PTHR13384:SF19">
    <property type="entry name" value="G PATCH DOMAIN-CONTAINING PROTEIN 1"/>
    <property type="match status" value="1"/>
</dbReference>
<name>A0A8S2CP72_9BILA</name>
<organism evidence="4 6">
    <name type="scientific">Didymodactylos carnosus</name>
    <dbReference type="NCBI Taxonomy" id="1234261"/>
    <lineage>
        <taxon>Eukaryota</taxon>
        <taxon>Metazoa</taxon>
        <taxon>Spiralia</taxon>
        <taxon>Gnathifera</taxon>
        <taxon>Rotifera</taxon>
        <taxon>Eurotatoria</taxon>
        <taxon>Bdelloidea</taxon>
        <taxon>Philodinida</taxon>
        <taxon>Philodinidae</taxon>
        <taxon>Didymodactylos</taxon>
    </lineage>
</organism>
<dbReference type="PROSITE" id="PS50174">
    <property type="entry name" value="G_PATCH"/>
    <property type="match status" value="1"/>
</dbReference>
<feature type="region of interest" description="Disordered" evidence="2">
    <location>
        <begin position="555"/>
        <end position="583"/>
    </location>
</feature>
<feature type="compositionally biased region" description="Low complexity" evidence="2">
    <location>
        <begin position="616"/>
        <end position="629"/>
    </location>
</feature>
<dbReference type="Proteomes" id="UP000682733">
    <property type="component" value="Unassembled WGS sequence"/>
</dbReference>
<dbReference type="GO" id="GO:0006397">
    <property type="term" value="P:mRNA processing"/>
    <property type="evidence" value="ECO:0007669"/>
    <property type="project" value="InterPro"/>
</dbReference>
<dbReference type="InterPro" id="IPR000467">
    <property type="entry name" value="G_patch_dom"/>
</dbReference>
<dbReference type="GO" id="GO:0003723">
    <property type="term" value="F:RNA binding"/>
    <property type="evidence" value="ECO:0007669"/>
    <property type="project" value="TreeGrafter"/>
</dbReference>
<feature type="compositionally biased region" description="Basic residues" evidence="2">
    <location>
        <begin position="709"/>
        <end position="729"/>
    </location>
</feature>
<reference evidence="4" key="1">
    <citation type="submission" date="2021-02" db="EMBL/GenBank/DDBJ databases">
        <authorList>
            <person name="Nowell W R."/>
        </authorList>
    </citation>
    <scope>NUCLEOTIDE SEQUENCE</scope>
</reference>
<feature type="compositionally biased region" description="Polar residues" evidence="2">
    <location>
        <begin position="671"/>
        <end position="682"/>
    </location>
</feature>
<dbReference type="Pfam" id="PF07713">
    <property type="entry name" value="DUF1604"/>
    <property type="match status" value="1"/>
</dbReference>
<feature type="compositionally biased region" description="Pro residues" evidence="2">
    <location>
        <begin position="565"/>
        <end position="575"/>
    </location>
</feature>
<dbReference type="EMBL" id="CAJOBA010000293">
    <property type="protein sequence ID" value="CAF3520778.1"/>
    <property type="molecule type" value="Genomic_DNA"/>
</dbReference>
<feature type="domain" description="G-patch" evidence="3">
    <location>
        <begin position="161"/>
        <end position="181"/>
    </location>
</feature>
<evidence type="ECO:0000313" key="4">
    <source>
        <dbReference type="EMBL" id="CAF0743050.1"/>
    </source>
</evidence>
<protein>
    <recommendedName>
        <fullName evidence="3">G-patch domain-containing protein</fullName>
    </recommendedName>
</protein>
<feature type="compositionally biased region" description="Acidic residues" evidence="2">
    <location>
        <begin position="598"/>
        <end position="613"/>
    </location>
</feature>
<accession>A0A8S2CP72</accession>
<dbReference type="AlphaFoldDB" id="A0A8S2CP72"/>
<dbReference type="Pfam" id="PF01585">
    <property type="entry name" value="G-patch"/>
    <property type="match status" value="1"/>
</dbReference>
<feature type="compositionally biased region" description="Gly residues" evidence="2">
    <location>
        <begin position="1"/>
        <end position="10"/>
    </location>
</feature>
<proteinExistence type="inferred from homology"/>
<evidence type="ECO:0000256" key="1">
    <source>
        <dbReference type="ARBA" id="ARBA00008600"/>
    </source>
</evidence>
<dbReference type="EMBL" id="CAJNOK010000293">
    <property type="protein sequence ID" value="CAF0743050.1"/>
    <property type="molecule type" value="Genomic_DNA"/>
</dbReference>
<evidence type="ECO:0000313" key="6">
    <source>
        <dbReference type="Proteomes" id="UP000677228"/>
    </source>
</evidence>
<feature type="region of interest" description="Disordered" evidence="2">
    <location>
        <begin position="1"/>
        <end position="34"/>
    </location>
</feature>
<feature type="compositionally biased region" description="Polar residues" evidence="2">
    <location>
        <begin position="630"/>
        <end position="641"/>
    </location>
</feature>
<gene>
    <name evidence="4" type="ORF">OVA965_LOCUS1559</name>
    <name evidence="5" type="ORF">TMI583_LOCUS1559</name>
</gene>
<dbReference type="GO" id="GO:0005634">
    <property type="term" value="C:nucleus"/>
    <property type="evidence" value="ECO:0007669"/>
    <property type="project" value="TreeGrafter"/>
</dbReference>
<comment type="similarity">
    <text evidence="1">Belongs to the GPATCH1 family.</text>
</comment>
<feature type="region of interest" description="Disordered" evidence="2">
    <location>
        <begin position="597"/>
        <end position="682"/>
    </location>
</feature>
<sequence>MRRPGFGTGGGEEDDKDDDFVKIGTPFDPTAPATSTSIVATLGRKASRLVDLSASTMGYDGKRFHGAFTGGFSAGFYNSVGSVEGWRPSEFVSSRTSRAEKRSFDPEHFMDEGDFGEHGINPKQIKVRNTFEQNSSSSAGPTKTSVSTNNDILRDMIKIKTASIGKKILMTMGWKPGQGVGAHMKRKHRRKLKTSLIQQQNPMNGVKIYGVALPPTLSFFGEENDEEDEENDSYANIPLPPLDYEIHFQPAQKNEHHGIGYKPLESLNLFGHDNLFVQPSVEKQITNVKIRGQAFGVGTEEDEDDKDLYAQDDLKQYDYELTSLNSSDDILRKTTEKNNFTLKFIRYQTPLKPIVYSPPELPKDFNPVHRFKSLSISEQSTPTPNKLDPHVRGLLLGDLSFLSQPPPVVPSKPTSAAPLEWDVEKDRSVNNKEQETSAKSNFLNAVKDRFTSSSTQEHFTKEQSSNAAMEADLKKASSLKLYGDLTRSCIDWKPNPLVCKRWNIPNPYPDSSYDESTVSKKARRQLCSNLFEHLFEPSSNPTEQAQLNEQPLPTSYTQEAIPPKSTGPPPLPFAPIEPFGQEKQERPPLDFFKAVFGTDDDIEQEDTEEEEKNDESIPIPLPITTSSISFDSAKQTDNQFESSSSDDSDIIEVTTSKQDPSISTYYGPVLPSQTSTKQGENTIPLTKLDNNELILTKLLNASAKFEEKRHKKKKKHKKAKKHKHKRNEK</sequence>
<evidence type="ECO:0000313" key="5">
    <source>
        <dbReference type="EMBL" id="CAF3520778.1"/>
    </source>
</evidence>